<comment type="caution">
    <text evidence="6">The sequence shown here is derived from an EMBL/GenBank/DDBJ whole genome shotgun (WGS) entry which is preliminary data.</text>
</comment>
<dbReference type="InterPro" id="IPR015943">
    <property type="entry name" value="WD40/YVTN_repeat-like_dom_sf"/>
</dbReference>
<dbReference type="GO" id="GO:0000160">
    <property type="term" value="P:phosphorelay signal transduction system"/>
    <property type="evidence" value="ECO:0007669"/>
    <property type="project" value="UniProtKB-KW"/>
</dbReference>
<sequence>MPAQEFDFKHIDYSYGMSNSQVPVIKQDEAGFIWIGTQGGGAYKWDGQALHPLADKLKYDLIIDLIPLGPKEHLLLSYNRLVHYKNGKITELPYNKYTEGSDDMVRRIYELDDAILLLSSKGRFSIISKSDFSIITSSLYASDQKFSPKASVEGDTVTLFTSSQTLKLNYVNSAIDTISIYNSEQKFKPYQLSESGNSYLVLKYDSLIKYDKQLNKKGYLTHDLKVNIYQAAFFKGYYWLMGESGLFQCKAEGNTLNLVKKHLSYPIMSFYISGDFMWLGTMKGLFQIQEEDIHLLQADNDNYNSGYFDFHQVGEEVWGASVNDGIHIFEGGELKQKIKSKYPSYNNCRSFVELGDDSIMAASNGGLMKIHKINKGFTYYELYEKPILSIQTSDGNIYIGSSRDGLFKWDANHMVKVPFTGELSSNSIYSVVAIGDKLFVGTEAGFNIIENGSVYQPKALALLNSTPITSIVHVNDSVLALGYAPGGVILYNVLTNTILHEYHDRNGLSSNYTYVLKLIDDQLWVGSSLGIDVIDLNETDEISQLRKFNKIAGAETFYNSMIALDDEVWVNTIAGTVVVPRNIVDKYHDQKYYPIQIEGVEPLTFNDTTVINLDKESIEIPYQHNSLRINFNVAEYNNKHAALRYQLIGYDNHTNDANENKYAVYKQLPSGNYTFKVWHENDEASAATIDFVITVPFYLNKLYQAIFVGIALTIIFFGIWYTGKLKVKKQAEEQRIKEEAQDALRKDMAIDFHDELGNHLAKIINFSGVAQMQALSETQEAAVKKIEKSANELFVSTKDLIWSLKKENNNLEELFFYIKDFAERLFDHSAINLRCYKDANFSHLTFNPKASRDLSLIMKEAFTNIYKHAEAKNITVELNECKGAKACFSIKEDGVGFNQDEVLKKNGLKNMAQRASRSGFILDITSKVGEGSTILITIK</sequence>
<dbReference type="EMBL" id="JAERQG010000003">
    <property type="protein sequence ID" value="MBL0766388.1"/>
    <property type="molecule type" value="Genomic_DNA"/>
</dbReference>
<gene>
    <name evidence="6" type="ORF">JKP34_14070</name>
</gene>
<evidence type="ECO:0000256" key="1">
    <source>
        <dbReference type="ARBA" id="ARBA00022679"/>
    </source>
</evidence>
<evidence type="ECO:0000313" key="7">
    <source>
        <dbReference type="Proteomes" id="UP000642920"/>
    </source>
</evidence>
<dbReference type="SUPFAM" id="SSF55874">
    <property type="entry name" value="ATPase domain of HSP90 chaperone/DNA topoisomerase II/histidine kinase"/>
    <property type="match status" value="1"/>
</dbReference>
<organism evidence="6 7">
    <name type="scientific">Marivirga atlantica</name>
    <dbReference type="NCBI Taxonomy" id="1548457"/>
    <lineage>
        <taxon>Bacteria</taxon>
        <taxon>Pseudomonadati</taxon>
        <taxon>Bacteroidota</taxon>
        <taxon>Cytophagia</taxon>
        <taxon>Cytophagales</taxon>
        <taxon>Marivirgaceae</taxon>
        <taxon>Marivirga</taxon>
    </lineage>
</organism>
<dbReference type="GO" id="GO:0016301">
    <property type="term" value="F:kinase activity"/>
    <property type="evidence" value="ECO:0007669"/>
    <property type="project" value="UniProtKB-KW"/>
</dbReference>
<dbReference type="Pfam" id="PF07495">
    <property type="entry name" value="Y_Y_Y"/>
    <property type="match status" value="1"/>
</dbReference>
<keyword evidence="4" id="KW-0472">Membrane</keyword>
<feature type="transmembrane region" description="Helical" evidence="4">
    <location>
        <begin position="702"/>
        <end position="721"/>
    </location>
</feature>
<evidence type="ECO:0000313" key="6">
    <source>
        <dbReference type="EMBL" id="MBL0766388.1"/>
    </source>
</evidence>
<evidence type="ECO:0000259" key="5">
    <source>
        <dbReference type="Pfam" id="PF07495"/>
    </source>
</evidence>
<dbReference type="SUPFAM" id="SSF50978">
    <property type="entry name" value="WD40 repeat-like"/>
    <property type="match status" value="1"/>
</dbReference>
<dbReference type="InterPro" id="IPR050482">
    <property type="entry name" value="Sensor_HK_TwoCompSys"/>
</dbReference>
<name>A0A937AHN5_9BACT</name>
<accession>A0A937AHN5</accession>
<keyword evidence="1" id="KW-0808">Transferase</keyword>
<dbReference type="Gene3D" id="3.30.565.10">
    <property type="entry name" value="Histidine kinase-like ATPase, C-terminal domain"/>
    <property type="match status" value="1"/>
</dbReference>
<dbReference type="RefSeq" id="WP_201922763.1">
    <property type="nucleotide sequence ID" value="NZ_JAERQG010000003.1"/>
</dbReference>
<evidence type="ECO:0000256" key="2">
    <source>
        <dbReference type="ARBA" id="ARBA00022777"/>
    </source>
</evidence>
<keyword evidence="4" id="KW-0812">Transmembrane</keyword>
<dbReference type="InterPro" id="IPR036322">
    <property type="entry name" value="WD40_repeat_dom_sf"/>
</dbReference>
<dbReference type="Gene3D" id="2.60.40.10">
    <property type="entry name" value="Immunoglobulins"/>
    <property type="match status" value="1"/>
</dbReference>
<dbReference type="AlphaFoldDB" id="A0A937AHN5"/>
<dbReference type="PANTHER" id="PTHR24421:SF58">
    <property type="entry name" value="SIGNAL TRANSDUCTION HISTIDINE-PROTEIN KINASE_PHOSPHATASE UHPB"/>
    <property type="match status" value="1"/>
</dbReference>
<keyword evidence="3" id="KW-0902">Two-component regulatory system</keyword>
<dbReference type="InterPro" id="IPR011123">
    <property type="entry name" value="Y_Y_Y"/>
</dbReference>
<evidence type="ECO:0000256" key="4">
    <source>
        <dbReference type="SAM" id="Phobius"/>
    </source>
</evidence>
<feature type="domain" description="Two component regulator three Y" evidence="5">
    <location>
        <begin position="643"/>
        <end position="693"/>
    </location>
</feature>
<evidence type="ECO:0000256" key="3">
    <source>
        <dbReference type="ARBA" id="ARBA00023012"/>
    </source>
</evidence>
<protein>
    <recommendedName>
        <fullName evidence="5">Two component regulator three Y domain-containing protein</fullName>
    </recommendedName>
</protein>
<reference evidence="6" key="1">
    <citation type="submission" date="2021-01" db="EMBL/GenBank/DDBJ databases">
        <title>Marivirga sp. nov., isolated from intertidal surface sediments.</title>
        <authorList>
            <person name="Zhang M."/>
        </authorList>
    </citation>
    <scope>NUCLEOTIDE SEQUENCE</scope>
    <source>
        <strain evidence="6">SM1354</strain>
    </source>
</reference>
<dbReference type="InterPro" id="IPR013783">
    <property type="entry name" value="Ig-like_fold"/>
</dbReference>
<dbReference type="Gene3D" id="1.20.5.1930">
    <property type="match status" value="1"/>
</dbReference>
<dbReference type="Gene3D" id="2.130.10.10">
    <property type="entry name" value="YVTN repeat-like/Quinoprotein amine dehydrogenase"/>
    <property type="match status" value="3"/>
</dbReference>
<dbReference type="InterPro" id="IPR036890">
    <property type="entry name" value="HATPase_C_sf"/>
</dbReference>
<keyword evidence="4" id="KW-1133">Transmembrane helix</keyword>
<dbReference type="PANTHER" id="PTHR24421">
    <property type="entry name" value="NITRATE/NITRITE SENSOR PROTEIN NARX-RELATED"/>
    <property type="match status" value="1"/>
</dbReference>
<dbReference type="Proteomes" id="UP000642920">
    <property type="component" value="Unassembled WGS sequence"/>
</dbReference>
<keyword evidence="7" id="KW-1185">Reference proteome</keyword>
<keyword evidence="2" id="KW-0418">Kinase</keyword>
<proteinExistence type="predicted"/>